<feature type="transmembrane region" description="Helical" evidence="2">
    <location>
        <begin position="40"/>
        <end position="59"/>
    </location>
</feature>
<dbReference type="GeneID" id="64255521"/>
<keyword evidence="2" id="KW-0472">Membrane</keyword>
<gene>
    <name evidence="4" type="ORF">BKH33_02975</name>
</gene>
<feature type="domain" description="DUF4350" evidence="3">
    <location>
        <begin position="72"/>
        <end position="245"/>
    </location>
</feature>
<organism evidence="4 5">
    <name type="scientific">Actinomyces naeslundii</name>
    <dbReference type="NCBI Taxonomy" id="1655"/>
    <lineage>
        <taxon>Bacteria</taxon>
        <taxon>Bacillati</taxon>
        <taxon>Actinomycetota</taxon>
        <taxon>Actinomycetes</taxon>
        <taxon>Actinomycetales</taxon>
        <taxon>Actinomycetaceae</taxon>
        <taxon>Actinomyces</taxon>
    </lineage>
</organism>
<feature type="compositionally biased region" description="Polar residues" evidence="1">
    <location>
        <begin position="1"/>
        <end position="31"/>
    </location>
</feature>
<keyword evidence="2" id="KW-1133">Transmembrane helix</keyword>
<feature type="region of interest" description="Disordered" evidence="1">
    <location>
        <begin position="1"/>
        <end position="33"/>
    </location>
</feature>
<reference evidence="4 5" key="1">
    <citation type="submission" date="2016-12" db="EMBL/GenBank/DDBJ databases">
        <title>Genomic comparison of strains in the 'Actinomyces naeslundii' group.</title>
        <authorList>
            <person name="Mughal S.R."/>
            <person name="Do T."/>
            <person name="Gilbert S.C."/>
            <person name="Witherden E.A."/>
            <person name="Didelot X."/>
            <person name="Beighton D."/>
        </authorList>
    </citation>
    <scope>NUCLEOTIDE SEQUENCE [LARGE SCALE GENOMIC DNA]</scope>
    <source>
        <strain evidence="4 5">NCTC 10301</strain>
    </source>
</reference>
<dbReference type="Proteomes" id="UP000187035">
    <property type="component" value="Unassembled WGS sequence"/>
</dbReference>
<dbReference type="EMBL" id="MSRR01000005">
    <property type="protein sequence ID" value="OMG37995.1"/>
    <property type="molecule type" value="Genomic_DNA"/>
</dbReference>
<dbReference type="AlphaFoldDB" id="A0A854D9R6"/>
<feature type="transmembrane region" description="Helical" evidence="2">
    <location>
        <begin position="274"/>
        <end position="293"/>
    </location>
</feature>
<comment type="caution">
    <text evidence="4">The sequence shown here is derived from an EMBL/GenBank/DDBJ whole genome shotgun (WGS) entry which is preliminary data.</text>
</comment>
<evidence type="ECO:0000256" key="1">
    <source>
        <dbReference type="SAM" id="MobiDB-lite"/>
    </source>
</evidence>
<dbReference type="Pfam" id="PF14258">
    <property type="entry name" value="DUF4350"/>
    <property type="match status" value="1"/>
</dbReference>
<accession>A0A854D9R6</accession>
<sequence length="406" mass="41865">MSTSTNTSAPTAHSPQGPSQTDTTGDQVTNPRWSQRWRRWRPVAIALALMLIPTLIALWTTPVTSDTPLAIDNPKGSGTMAAAELLRQEGISVSQAGNVSEALDASRSGATIAVVNADHLSQEDKQALARAGGDVVVVGAKGGSDALTGLTDMTAKGSASPGSTSLTAQCADADTQAARSLAGAHASVSLEGDTDAIGCFPVGEDRYAYASDTLTSGATLRVLPDAAPVTNAHLTQEGHAALAVRALGHHDRVLWLDGQHLETPTVWNSQTTPVWLPVLVLQLVVMAGALAIVQGRRFGRIMSEDLPVVVRSTETTVARGSLYRQGSDRPRAAEALRSGTALRLGAALGLPPGASRGDVIAAVAQASGIVPATVDALLYGPPPSSDRALATLAVQLDQLESEVHSA</sequence>
<evidence type="ECO:0000256" key="2">
    <source>
        <dbReference type="SAM" id="Phobius"/>
    </source>
</evidence>
<dbReference type="InterPro" id="IPR025646">
    <property type="entry name" value="DUF4350"/>
</dbReference>
<proteinExistence type="predicted"/>
<evidence type="ECO:0000259" key="3">
    <source>
        <dbReference type="Pfam" id="PF14258"/>
    </source>
</evidence>
<dbReference type="RefSeq" id="WP_003779786.1">
    <property type="nucleotide sequence ID" value="NZ_CP066049.1"/>
</dbReference>
<evidence type="ECO:0000313" key="5">
    <source>
        <dbReference type="Proteomes" id="UP000187035"/>
    </source>
</evidence>
<name>A0A854D9R6_ACTNA</name>
<evidence type="ECO:0000313" key="4">
    <source>
        <dbReference type="EMBL" id="OMG37995.1"/>
    </source>
</evidence>
<keyword evidence="2" id="KW-0812">Transmembrane</keyword>
<protein>
    <submittedName>
        <fullName evidence="4">Tat pathway signal sequence</fullName>
    </submittedName>
</protein>